<dbReference type="AlphaFoldDB" id="A0A1X2HA28"/>
<evidence type="ECO:0000313" key="1">
    <source>
        <dbReference type="EMBL" id="ORY95502.1"/>
    </source>
</evidence>
<organism evidence="1 2">
    <name type="scientific">Syncephalastrum racemosum</name>
    <name type="common">Filamentous fungus</name>
    <dbReference type="NCBI Taxonomy" id="13706"/>
    <lineage>
        <taxon>Eukaryota</taxon>
        <taxon>Fungi</taxon>
        <taxon>Fungi incertae sedis</taxon>
        <taxon>Mucoromycota</taxon>
        <taxon>Mucoromycotina</taxon>
        <taxon>Mucoromycetes</taxon>
        <taxon>Mucorales</taxon>
        <taxon>Syncephalastraceae</taxon>
        <taxon>Syncephalastrum</taxon>
    </lineage>
</organism>
<name>A0A1X2HA28_SYNRA</name>
<accession>A0A1X2HA28</accession>
<gene>
    <name evidence="1" type="ORF">BCR43DRAFT_303085</name>
</gene>
<evidence type="ECO:0000313" key="2">
    <source>
        <dbReference type="Proteomes" id="UP000242180"/>
    </source>
</evidence>
<dbReference type="Proteomes" id="UP000242180">
    <property type="component" value="Unassembled WGS sequence"/>
</dbReference>
<proteinExistence type="predicted"/>
<dbReference type="EMBL" id="MCGN01000006">
    <property type="protein sequence ID" value="ORY95502.1"/>
    <property type="molecule type" value="Genomic_DNA"/>
</dbReference>
<reference evidence="1 2" key="1">
    <citation type="submission" date="2016-07" db="EMBL/GenBank/DDBJ databases">
        <title>Pervasive Adenine N6-methylation of Active Genes in Fungi.</title>
        <authorList>
            <consortium name="DOE Joint Genome Institute"/>
            <person name="Mondo S.J."/>
            <person name="Dannebaum R.O."/>
            <person name="Kuo R.C."/>
            <person name="Labutti K."/>
            <person name="Haridas S."/>
            <person name="Kuo A."/>
            <person name="Salamov A."/>
            <person name="Ahrendt S.R."/>
            <person name="Lipzen A."/>
            <person name="Sullivan W."/>
            <person name="Andreopoulos W.B."/>
            <person name="Clum A."/>
            <person name="Lindquist E."/>
            <person name="Daum C."/>
            <person name="Ramamoorthy G.K."/>
            <person name="Gryganskyi A."/>
            <person name="Culley D."/>
            <person name="Magnuson J.K."/>
            <person name="James T.Y."/>
            <person name="O'Malley M.A."/>
            <person name="Stajich J.E."/>
            <person name="Spatafora J.W."/>
            <person name="Visel A."/>
            <person name="Grigoriev I.V."/>
        </authorList>
    </citation>
    <scope>NUCLEOTIDE SEQUENCE [LARGE SCALE GENOMIC DNA]</scope>
    <source>
        <strain evidence="1 2">NRRL 2496</strain>
    </source>
</reference>
<keyword evidence="2" id="KW-1185">Reference proteome</keyword>
<protein>
    <submittedName>
        <fullName evidence="1">Uncharacterized protein</fullName>
    </submittedName>
</protein>
<dbReference type="InParanoid" id="A0A1X2HA28"/>
<sequence length="86" mass="9952">MHPLVFASSHLSSLFHFSSHLSHLPTIYFYFGPCHLHLPFTLCVNQFDSDHRGSFDTDKLGLVNTYHAWYFSTMYVGPDGKRGIFR</sequence>
<comment type="caution">
    <text evidence="1">The sequence shown here is derived from an EMBL/GenBank/DDBJ whole genome shotgun (WGS) entry which is preliminary data.</text>
</comment>